<dbReference type="GO" id="GO:0055088">
    <property type="term" value="P:lipid homeostasis"/>
    <property type="evidence" value="ECO:0007669"/>
    <property type="project" value="TreeGrafter"/>
</dbReference>
<dbReference type="Ensembl" id="ENSELUT00000085630.2">
    <property type="protein sequence ID" value="ENSELUP00000044300.2"/>
    <property type="gene ID" value="ENSELUG00000007744.3"/>
</dbReference>
<reference evidence="32" key="2">
    <citation type="submission" date="2020-02" db="EMBL/GenBank/DDBJ databases">
        <title>Esox lucius (northern pike) genome, fEsoLuc1, primary haplotype.</title>
        <authorList>
            <person name="Myers G."/>
            <person name="Karagic N."/>
            <person name="Meyer A."/>
            <person name="Pippel M."/>
            <person name="Reichard M."/>
            <person name="Winkler S."/>
            <person name="Tracey A."/>
            <person name="Sims Y."/>
            <person name="Howe K."/>
            <person name="Rhie A."/>
            <person name="Formenti G."/>
            <person name="Durbin R."/>
            <person name="Fedrigo O."/>
            <person name="Jarvis E.D."/>
        </authorList>
    </citation>
    <scope>NUCLEOTIDE SEQUENCE [LARGE SCALE GENOMIC DNA]</scope>
</reference>
<dbReference type="Proteomes" id="UP000265140">
    <property type="component" value="Chromosome 9"/>
</dbReference>
<dbReference type="Pfam" id="PF22924">
    <property type="entry name" value="ACOX_C_alpha1"/>
    <property type="match status" value="1"/>
</dbReference>
<dbReference type="GO" id="GO:0000038">
    <property type="term" value="P:very long-chain fatty acid metabolic process"/>
    <property type="evidence" value="ECO:0007669"/>
    <property type="project" value="TreeGrafter"/>
</dbReference>
<evidence type="ECO:0000256" key="24">
    <source>
        <dbReference type="ARBA" id="ARBA00048946"/>
    </source>
</evidence>
<reference evidence="32" key="4">
    <citation type="submission" date="2025-09" db="UniProtKB">
        <authorList>
            <consortium name="Ensembl"/>
        </authorList>
    </citation>
    <scope>IDENTIFICATION</scope>
</reference>
<dbReference type="Gene3D" id="1.10.540.10">
    <property type="entry name" value="Acyl-CoA dehydrogenase/oxidase, N-terminal domain"/>
    <property type="match status" value="1"/>
</dbReference>
<comment type="catalytic activity">
    <reaction evidence="13">
        <text>(6Z,9Z,12Z,15Z,18Z,21Z)-tetracosahexaenoyl-CoA + O2 = (2E,6Z,9Z,12Z,15Z,18Z,21Z)-tetracosaheptaenoyl-CoA + H2O2</text>
        <dbReference type="Rhea" id="RHEA:39119"/>
        <dbReference type="ChEBI" id="CHEBI:15379"/>
        <dbReference type="ChEBI" id="CHEBI:16240"/>
        <dbReference type="ChEBI" id="CHEBI:74086"/>
        <dbReference type="ChEBI" id="CHEBI:76360"/>
    </reaction>
    <physiologicalReaction direction="left-to-right" evidence="13">
        <dbReference type="Rhea" id="RHEA:39120"/>
    </physiologicalReaction>
</comment>
<evidence type="ECO:0000256" key="23">
    <source>
        <dbReference type="ARBA" id="ARBA00048450"/>
    </source>
</evidence>
<feature type="domain" description="Acyl-CoA oxidase/dehydrogenase middle" evidence="29">
    <location>
        <begin position="127"/>
        <end position="236"/>
    </location>
</feature>
<comment type="pathway">
    <text evidence="3">Lipid metabolism; peroxisomal fatty acid beta-oxidation.</text>
</comment>
<evidence type="ECO:0000259" key="31">
    <source>
        <dbReference type="Pfam" id="PF22924"/>
    </source>
</evidence>
<feature type="domain" description="Acyl-CoA oxidase C-alpha1" evidence="31">
    <location>
        <begin position="266"/>
        <end position="427"/>
    </location>
</feature>
<evidence type="ECO:0000256" key="20">
    <source>
        <dbReference type="ARBA" id="ARBA00036893"/>
    </source>
</evidence>
<accession>A0A6Q2WT12</accession>
<dbReference type="Bgee" id="ENSELUG00000007744">
    <property type="expression patterns" value="Expressed in liver and 15 other cell types or tissues"/>
</dbReference>
<comment type="catalytic activity">
    <reaction evidence="15">
        <text>hexanoyl-CoA + O2 = (2E)-hexenoyl-CoA + H2O2</text>
        <dbReference type="Rhea" id="RHEA:40311"/>
        <dbReference type="ChEBI" id="CHEBI:15379"/>
        <dbReference type="ChEBI" id="CHEBI:16240"/>
        <dbReference type="ChEBI" id="CHEBI:62077"/>
        <dbReference type="ChEBI" id="CHEBI:62620"/>
    </reaction>
    <physiologicalReaction direction="left-to-right" evidence="15">
        <dbReference type="Rhea" id="RHEA:40312"/>
    </physiologicalReaction>
</comment>
<comment type="catalytic activity">
    <reaction evidence="19">
        <text>dodecanoyl-CoA + O2 = (2E)-dodecenoyl-CoA + H2O2</text>
        <dbReference type="Rhea" id="RHEA:40171"/>
        <dbReference type="ChEBI" id="CHEBI:15379"/>
        <dbReference type="ChEBI" id="CHEBI:16240"/>
        <dbReference type="ChEBI" id="CHEBI:57330"/>
        <dbReference type="ChEBI" id="CHEBI:57375"/>
    </reaction>
    <physiologicalReaction direction="left-to-right" evidence="19">
        <dbReference type="Rhea" id="RHEA:40172"/>
    </physiologicalReaction>
</comment>
<comment type="subcellular location">
    <subcellularLocation>
        <location evidence="2">Peroxisome</location>
    </subcellularLocation>
</comment>
<dbReference type="FunFam" id="1.20.140.10:FF:000007">
    <property type="entry name" value="Acyl-coenzyme A oxidase"/>
    <property type="match status" value="1"/>
</dbReference>
<comment type="catalytic activity">
    <reaction evidence="12">
        <text>decanoyl-CoA + O2 = (2E)-decenoyl-CoA + H2O2</text>
        <dbReference type="Rhea" id="RHEA:40179"/>
        <dbReference type="ChEBI" id="CHEBI:15379"/>
        <dbReference type="ChEBI" id="CHEBI:16240"/>
        <dbReference type="ChEBI" id="CHEBI:61406"/>
        <dbReference type="ChEBI" id="CHEBI:61430"/>
    </reaction>
    <physiologicalReaction direction="left-to-right" evidence="12">
        <dbReference type="Rhea" id="RHEA:40180"/>
    </physiologicalReaction>
</comment>
<dbReference type="InterPro" id="IPR034171">
    <property type="entry name" value="ACO"/>
</dbReference>
<reference evidence="32" key="3">
    <citation type="submission" date="2025-08" db="UniProtKB">
        <authorList>
            <consortium name="Ensembl"/>
        </authorList>
    </citation>
    <scope>IDENTIFICATION</scope>
</reference>
<dbReference type="InterPro" id="IPR009100">
    <property type="entry name" value="AcylCoA_DH/oxidase_NM_dom_sf"/>
</dbReference>
<comment type="catalytic activity">
    <reaction evidence="18">
        <text>glutaryl-CoA + O2 = (2E)-glutaconyl-CoA + H2O2</text>
        <dbReference type="Rhea" id="RHEA:40315"/>
        <dbReference type="ChEBI" id="CHEBI:15379"/>
        <dbReference type="ChEBI" id="CHEBI:16240"/>
        <dbReference type="ChEBI" id="CHEBI:57353"/>
        <dbReference type="ChEBI" id="CHEBI:57378"/>
    </reaction>
    <physiologicalReaction direction="left-to-right" evidence="18">
        <dbReference type="Rhea" id="RHEA:40316"/>
    </physiologicalReaction>
</comment>
<protein>
    <recommendedName>
        <fullName evidence="25">Acyl-coenzyme A oxidase</fullName>
    </recommendedName>
</protein>
<evidence type="ECO:0000256" key="15">
    <source>
        <dbReference type="ARBA" id="ARBA00036399"/>
    </source>
</evidence>
<dbReference type="PIRSF" id="PIRSF000168">
    <property type="entry name" value="Acyl-CoA_oxidase"/>
    <property type="match status" value="1"/>
</dbReference>
<evidence type="ECO:0000256" key="14">
    <source>
        <dbReference type="ARBA" id="ARBA00036397"/>
    </source>
</evidence>
<feature type="domain" description="Acyl-CoA oxidase C-terminal" evidence="28">
    <location>
        <begin position="469"/>
        <end position="640"/>
    </location>
</feature>
<feature type="domain" description="Acyl-coenzyme A oxidase N-terminal" evidence="30">
    <location>
        <begin position="15"/>
        <end position="123"/>
    </location>
</feature>
<evidence type="ECO:0000256" key="12">
    <source>
        <dbReference type="ARBA" id="ARBA00036151"/>
    </source>
</evidence>
<dbReference type="PANTHER" id="PTHR10909:SF250">
    <property type="entry name" value="PEROXISOMAL ACYL-COENZYME A OXIDASE 1"/>
    <property type="match status" value="1"/>
</dbReference>
<dbReference type="InterPro" id="IPR002655">
    <property type="entry name" value="Acyl-CoA_oxidase_C"/>
</dbReference>
<evidence type="ECO:0000256" key="18">
    <source>
        <dbReference type="ARBA" id="ARBA00036750"/>
    </source>
</evidence>
<dbReference type="GeneTree" id="ENSGT00940000157287"/>
<gene>
    <name evidence="32" type="primary">ACOX1</name>
</gene>
<name>A0A6Q2WT12_ESOLU</name>
<comment type="catalytic activity">
    <reaction evidence="17">
        <text>hexadecanedioyl-CoA + O2 = (2E)-hexadecenedioyl-CoA + H2O2</text>
        <dbReference type="Rhea" id="RHEA:40275"/>
        <dbReference type="ChEBI" id="CHEBI:15379"/>
        <dbReference type="ChEBI" id="CHEBI:16240"/>
        <dbReference type="ChEBI" id="CHEBI:77075"/>
        <dbReference type="ChEBI" id="CHEBI:77085"/>
    </reaction>
    <physiologicalReaction direction="left-to-right" evidence="17">
        <dbReference type="Rhea" id="RHEA:40276"/>
    </physiologicalReaction>
</comment>
<dbReference type="AlphaFoldDB" id="A0A6Q2WT12"/>
<dbReference type="InterPro" id="IPR006091">
    <property type="entry name" value="Acyl-CoA_Oxase/DH_mid-dom"/>
</dbReference>
<evidence type="ECO:0000259" key="28">
    <source>
        <dbReference type="Pfam" id="PF01756"/>
    </source>
</evidence>
<dbReference type="Pfam" id="PF14749">
    <property type="entry name" value="Acyl-CoA_ox_N"/>
    <property type="match status" value="1"/>
</dbReference>
<dbReference type="FunFam" id="1.20.140.10:FF:000005">
    <property type="entry name" value="Acyl-coenzyme A oxidase"/>
    <property type="match status" value="1"/>
</dbReference>
<dbReference type="GO" id="GO:0005504">
    <property type="term" value="F:fatty acid binding"/>
    <property type="evidence" value="ECO:0007669"/>
    <property type="project" value="InterPro"/>
</dbReference>
<feature type="binding site" evidence="27">
    <location>
        <position position="169"/>
    </location>
    <ligand>
        <name>FAD</name>
        <dbReference type="ChEBI" id="CHEBI:57692"/>
    </ligand>
</feature>
<comment type="catalytic activity">
    <reaction evidence="23">
        <text>octadecanoyl-CoA + O2 = (2E)-octadecenoyl-CoA + H2O2</text>
        <dbReference type="Rhea" id="RHEA:38971"/>
        <dbReference type="ChEBI" id="CHEBI:15379"/>
        <dbReference type="ChEBI" id="CHEBI:16240"/>
        <dbReference type="ChEBI" id="CHEBI:57394"/>
        <dbReference type="ChEBI" id="CHEBI:71412"/>
    </reaction>
    <physiologicalReaction direction="left-to-right" evidence="23">
        <dbReference type="Rhea" id="RHEA:38972"/>
    </physiologicalReaction>
</comment>
<dbReference type="FunFam" id="2.40.110.10:FF:000003">
    <property type="entry name" value="Acyl-coenzyme A oxidase"/>
    <property type="match status" value="1"/>
</dbReference>
<dbReference type="InterPro" id="IPR012258">
    <property type="entry name" value="Acyl-CoA_oxidase"/>
</dbReference>
<evidence type="ECO:0000259" key="30">
    <source>
        <dbReference type="Pfam" id="PF14749"/>
    </source>
</evidence>
<keyword evidence="6 25" id="KW-0285">Flavoprotein</keyword>
<keyword evidence="10" id="KW-0443">Lipid metabolism</keyword>
<reference evidence="33" key="1">
    <citation type="journal article" date="2014" name="PLoS ONE">
        <title>The genome and linkage map of the northern pike (Esox lucius): conserved synteny revealed between the salmonid sister group and the Neoteleostei.</title>
        <authorList>
            <person name="Rondeau E.B."/>
            <person name="Minkley D.R."/>
            <person name="Leong J.S."/>
            <person name="Messmer A.M."/>
            <person name="Jantzen J.R."/>
            <person name="von Schalburg K.R."/>
            <person name="Lemon C."/>
            <person name="Bird N.H."/>
            <person name="Koop B.F."/>
        </authorList>
    </citation>
    <scope>NUCLEOTIDE SEQUENCE</scope>
</reference>
<evidence type="ECO:0000256" key="27">
    <source>
        <dbReference type="PIRSR" id="PIRSR000168-2"/>
    </source>
</evidence>
<evidence type="ECO:0000256" key="21">
    <source>
        <dbReference type="ARBA" id="ARBA00048334"/>
    </source>
</evidence>
<dbReference type="FunFam" id="1.10.540.10:FF:000006">
    <property type="entry name" value="Acyl-coenzyme A oxidase"/>
    <property type="match status" value="1"/>
</dbReference>
<dbReference type="GO" id="GO:0005777">
    <property type="term" value="C:peroxisome"/>
    <property type="evidence" value="ECO:0007669"/>
    <property type="project" value="UniProtKB-SubCell"/>
</dbReference>
<dbReference type="InterPro" id="IPR055060">
    <property type="entry name" value="ACOX_C_alpha1"/>
</dbReference>
<keyword evidence="33" id="KW-1185">Reference proteome</keyword>
<evidence type="ECO:0000256" key="25">
    <source>
        <dbReference type="PIRNR" id="PIRNR000168"/>
    </source>
</evidence>
<comment type="catalytic activity">
    <reaction evidence="16">
        <text>(5Z,8Z,11Z,14Z,17Z)-eicosapentaenoyl-CoA + O2 = (2E,5Z,8Z,11Z,14Z,17Z)-eicosahexaenoyl-CoA + H2O2</text>
        <dbReference type="Rhea" id="RHEA:69643"/>
        <dbReference type="ChEBI" id="CHEBI:15379"/>
        <dbReference type="ChEBI" id="CHEBI:16240"/>
        <dbReference type="ChEBI" id="CHEBI:73862"/>
        <dbReference type="ChEBI" id="CHEBI:187901"/>
    </reaction>
    <physiologicalReaction direction="left-to-right" evidence="16">
        <dbReference type="Rhea" id="RHEA:69644"/>
    </physiologicalReaction>
</comment>
<dbReference type="InterPro" id="IPR029320">
    <property type="entry name" value="Acyl-CoA_ox_N"/>
</dbReference>
<evidence type="ECO:0000256" key="7">
    <source>
        <dbReference type="ARBA" id="ARBA00022827"/>
    </source>
</evidence>
<comment type="catalytic activity">
    <reaction evidence="20">
        <text>hexadecanoyl-CoA + O2 = (2E)-hexadecenoyl-CoA + H2O2</text>
        <dbReference type="Rhea" id="RHEA:40167"/>
        <dbReference type="ChEBI" id="CHEBI:15379"/>
        <dbReference type="ChEBI" id="CHEBI:16240"/>
        <dbReference type="ChEBI" id="CHEBI:57379"/>
        <dbReference type="ChEBI" id="CHEBI:61526"/>
    </reaction>
    <physiologicalReaction direction="left-to-right" evidence="20">
        <dbReference type="Rhea" id="RHEA:40168"/>
    </physiologicalReaction>
</comment>
<evidence type="ECO:0000256" key="4">
    <source>
        <dbReference type="ARBA" id="ARBA00006288"/>
    </source>
</evidence>
<evidence type="ECO:0000259" key="29">
    <source>
        <dbReference type="Pfam" id="PF02770"/>
    </source>
</evidence>
<keyword evidence="8" id="KW-0276">Fatty acid metabolism</keyword>
<comment type="catalytic activity">
    <reaction evidence="21">
        <text>octanoyl-CoA + O2 = (2E)-octenoyl-CoA + H2O2</text>
        <dbReference type="Rhea" id="RHEA:40175"/>
        <dbReference type="ChEBI" id="CHEBI:15379"/>
        <dbReference type="ChEBI" id="CHEBI:16240"/>
        <dbReference type="ChEBI" id="CHEBI:57386"/>
        <dbReference type="ChEBI" id="CHEBI:62242"/>
    </reaction>
    <physiologicalReaction direction="left-to-right" evidence="21">
        <dbReference type="Rhea" id="RHEA:40176"/>
    </physiologicalReaction>
</comment>
<dbReference type="PANTHER" id="PTHR10909">
    <property type="entry name" value="ELECTRON TRANSPORT OXIDOREDUCTASE"/>
    <property type="match status" value="1"/>
</dbReference>
<comment type="catalytic activity">
    <reaction evidence="14">
        <text>a 2,3-saturated acyl-CoA + O2 = a (2E)-enoyl-CoA + H2O2</text>
        <dbReference type="Rhea" id="RHEA:38959"/>
        <dbReference type="ChEBI" id="CHEBI:15379"/>
        <dbReference type="ChEBI" id="CHEBI:16240"/>
        <dbReference type="ChEBI" id="CHEBI:58856"/>
        <dbReference type="ChEBI" id="CHEBI:65111"/>
        <dbReference type="EC" id="1.3.3.6"/>
    </reaction>
    <physiologicalReaction direction="left-to-right" evidence="14">
        <dbReference type="Rhea" id="RHEA:38960"/>
    </physiologicalReaction>
</comment>
<comment type="catalytic activity">
    <reaction evidence="22">
        <text>tetracosanoyl-CoA + O2 = (2E)-tetracosenoyl-CoA + H2O2</text>
        <dbReference type="Rhea" id="RHEA:40319"/>
        <dbReference type="ChEBI" id="CHEBI:15379"/>
        <dbReference type="ChEBI" id="CHEBI:16240"/>
        <dbReference type="ChEBI" id="CHEBI:65052"/>
        <dbReference type="ChEBI" id="CHEBI:74693"/>
    </reaction>
    <physiologicalReaction direction="left-to-right" evidence="22">
        <dbReference type="Rhea" id="RHEA:40320"/>
    </physiologicalReaction>
</comment>
<feature type="binding site" evidence="27">
    <location>
        <position position="130"/>
    </location>
    <ligand>
        <name>FAD</name>
        <dbReference type="ChEBI" id="CHEBI:57692"/>
    </ligand>
</feature>
<dbReference type="SUPFAM" id="SSF47203">
    <property type="entry name" value="Acyl-CoA dehydrogenase C-terminal domain-like"/>
    <property type="match status" value="2"/>
</dbReference>
<organism evidence="32 33">
    <name type="scientific">Esox lucius</name>
    <name type="common">Northern pike</name>
    <dbReference type="NCBI Taxonomy" id="8010"/>
    <lineage>
        <taxon>Eukaryota</taxon>
        <taxon>Metazoa</taxon>
        <taxon>Chordata</taxon>
        <taxon>Craniata</taxon>
        <taxon>Vertebrata</taxon>
        <taxon>Euteleostomi</taxon>
        <taxon>Actinopterygii</taxon>
        <taxon>Neopterygii</taxon>
        <taxon>Teleostei</taxon>
        <taxon>Protacanthopterygii</taxon>
        <taxon>Esociformes</taxon>
        <taxon>Esocidae</taxon>
        <taxon>Esox</taxon>
    </lineage>
</organism>
<comment type="catalytic activity">
    <reaction evidence="24">
        <text>tetradecanoyl-CoA + O2 = (2E)-tetradecenoyl-CoA + H2O2</text>
        <dbReference type="Rhea" id="RHEA:40183"/>
        <dbReference type="ChEBI" id="CHEBI:15379"/>
        <dbReference type="ChEBI" id="CHEBI:16240"/>
        <dbReference type="ChEBI" id="CHEBI:57385"/>
        <dbReference type="ChEBI" id="CHEBI:61405"/>
    </reaction>
    <physiologicalReaction direction="left-to-right" evidence="24">
        <dbReference type="Rhea" id="RHEA:40184"/>
    </physiologicalReaction>
</comment>
<dbReference type="GO" id="GO:0003997">
    <property type="term" value="F:acyl-CoA oxidase activity"/>
    <property type="evidence" value="ECO:0007669"/>
    <property type="project" value="UniProtKB-EC"/>
</dbReference>
<evidence type="ECO:0000256" key="13">
    <source>
        <dbReference type="ARBA" id="ARBA00036338"/>
    </source>
</evidence>
<evidence type="ECO:0000256" key="26">
    <source>
        <dbReference type="PIRSR" id="PIRSR000168-1"/>
    </source>
</evidence>
<comment type="cofactor">
    <cofactor evidence="1">
        <name>FAD</name>
        <dbReference type="ChEBI" id="CHEBI:57692"/>
    </cofactor>
</comment>
<sequence>MNPDISKERENATFNVEKLTYILDGGIEKTKRRREIQSLVISDPDFQSEDLNFLTRSERYEAAVRKSAQMIVKLRKYGEPQLYKGNSHEAMGLHFVMFLPTLYSQCNEEQLKKWAPLAESTQAVGTYAQTELGHGTHLRGLETTATYDPATQEFVLNSPTVSSIKWWPGGLGKTSNHAIVLAQLYTQGKCHGLHAFIVPLRSMNTHMPLPGVVVGDIGPKFGFDEVDNGYLKLENVRIPRNNMLMKYAKVDADGTYTKPPRDKLTYGTMVFIRSMIVGEAGLALSKACTIAIRYSAVRRQSEIRPGSGEPQILDYQTQQYKLFPLLATAYAYNFVGQYMNQVYHRITGDMSQGDFSELPELHALSAGLKAFTTWTASSGIEVCRMACGGHGYSSCSALPDIYVTFVPTCTYEGENTVMMLQTARFLIKSYRQASAGHRLSGIVSYLNESEFRLQPQTVSSRATLVNGNNLQSLVEAYKLRAAWLVEQAAKSIQQELQRSVSQEDAWNNSSIDLVRASDAHCHYVVVKLFAAKVGEIEDPAVHSVLSTLALLYALQGITQHSGDFLQAGLLSAPQLSQASQTLKQLLVQLRPDAVALVDAFDFRDEMLNSVLGRYDGNVYEHMFEWARRSPLNKTEVRVHYRGPSPVLEQHSLDR</sequence>
<evidence type="ECO:0000313" key="32">
    <source>
        <dbReference type="Ensembl" id="ENSELUP00000044300.2"/>
    </source>
</evidence>
<keyword evidence="9" id="KW-0560">Oxidoreductase</keyword>
<evidence type="ECO:0000256" key="19">
    <source>
        <dbReference type="ARBA" id="ARBA00036791"/>
    </source>
</evidence>
<dbReference type="InterPro" id="IPR046373">
    <property type="entry name" value="Acyl-CoA_Oxase/DH_mid-dom_sf"/>
</dbReference>
<dbReference type="Gene3D" id="1.20.140.10">
    <property type="entry name" value="Butyryl-CoA Dehydrogenase, subunit A, domain 3"/>
    <property type="match status" value="2"/>
</dbReference>
<evidence type="ECO:0000256" key="6">
    <source>
        <dbReference type="ARBA" id="ARBA00022630"/>
    </source>
</evidence>
<keyword evidence="7 25" id="KW-0274">FAD</keyword>
<dbReference type="GO" id="GO:0033540">
    <property type="term" value="P:fatty acid beta-oxidation using acyl-CoA oxidase"/>
    <property type="evidence" value="ECO:0007669"/>
    <property type="project" value="InterPro"/>
</dbReference>
<evidence type="ECO:0000256" key="11">
    <source>
        <dbReference type="ARBA" id="ARBA00023140"/>
    </source>
</evidence>
<evidence type="ECO:0000256" key="17">
    <source>
        <dbReference type="ARBA" id="ARBA00036704"/>
    </source>
</evidence>
<dbReference type="Pfam" id="PF02770">
    <property type="entry name" value="Acyl-CoA_dh_M"/>
    <property type="match status" value="1"/>
</dbReference>
<evidence type="ECO:0000256" key="10">
    <source>
        <dbReference type="ARBA" id="ARBA00023098"/>
    </source>
</evidence>
<keyword evidence="5" id="KW-0597">Phosphoprotein</keyword>
<keyword evidence="11" id="KW-0576">Peroxisome</keyword>
<dbReference type="GO" id="GO:0071949">
    <property type="term" value="F:FAD binding"/>
    <property type="evidence" value="ECO:0007669"/>
    <property type="project" value="InterPro"/>
</dbReference>
<dbReference type="SUPFAM" id="SSF56645">
    <property type="entry name" value="Acyl-CoA dehydrogenase NM domain-like"/>
    <property type="match status" value="1"/>
</dbReference>
<evidence type="ECO:0000256" key="22">
    <source>
        <dbReference type="ARBA" id="ARBA00048405"/>
    </source>
</evidence>
<dbReference type="Gene3D" id="2.40.110.10">
    <property type="entry name" value="Butyryl-CoA Dehydrogenase, subunit A, domain 2"/>
    <property type="match status" value="1"/>
</dbReference>
<evidence type="ECO:0000256" key="8">
    <source>
        <dbReference type="ARBA" id="ARBA00022832"/>
    </source>
</evidence>
<evidence type="ECO:0000256" key="2">
    <source>
        <dbReference type="ARBA" id="ARBA00004275"/>
    </source>
</evidence>
<proteinExistence type="inferred from homology"/>
<dbReference type="InterPro" id="IPR036250">
    <property type="entry name" value="AcylCo_DH-like_C"/>
</dbReference>
<evidence type="ECO:0000256" key="1">
    <source>
        <dbReference type="ARBA" id="ARBA00001974"/>
    </source>
</evidence>
<dbReference type="CDD" id="cd01150">
    <property type="entry name" value="AXO"/>
    <property type="match status" value="1"/>
</dbReference>
<dbReference type="InterPro" id="IPR037069">
    <property type="entry name" value="AcylCoA_DH/ox_N_sf"/>
</dbReference>
<evidence type="ECO:0000256" key="5">
    <source>
        <dbReference type="ARBA" id="ARBA00022553"/>
    </source>
</evidence>
<feature type="active site" description="Proton acceptor" evidence="26">
    <location>
        <position position="412"/>
    </location>
</feature>
<evidence type="ECO:0000313" key="33">
    <source>
        <dbReference type="Proteomes" id="UP000265140"/>
    </source>
</evidence>
<dbReference type="Pfam" id="PF01756">
    <property type="entry name" value="ACOX"/>
    <property type="match status" value="1"/>
</dbReference>
<evidence type="ECO:0000256" key="16">
    <source>
        <dbReference type="ARBA" id="ARBA00036444"/>
    </source>
</evidence>
<evidence type="ECO:0000256" key="3">
    <source>
        <dbReference type="ARBA" id="ARBA00004846"/>
    </source>
</evidence>
<evidence type="ECO:0000256" key="9">
    <source>
        <dbReference type="ARBA" id="ARBA00023002"/>
    </source>
</evidence>
<comment type="similarity">
    <text evidence="4 25">Belongs to the acyl-CoA oxidase family.</text>
</comment>